<proteinExistence type="predicted"/>
<dbReference type="AlphaFoldDB" id="A0A7J8Y077"/>
<evidence type="ECO:0000313" key="2">
    <source>
        <dbReference type="Proteomes" id="UP000593577"/>
    </source>
</evidence>
<keyword evidence="2" id="KW-1185">Reference proteome</keyword>
<dbReference type="Proteomes" id="UP000593577">
    <property type="component" value="Unassembled WGS sequence"/>
</dbReference>
<reference evidence="1 2" key="1">
    <citation type="journal article" date="2019" name="Genome Biol. Evol.">
        <title>Insights into the evolution of the New World diploid cottons (Gossypium, subgenus Houzingenia) based on genome sequencing.</title>
        <authorList>
            <person name="Grover C.E."/>
            <person name="Arick M.A. 2nd"/>
            <person name="Thrash A."/>
            <person name="Conover J.L."/>
            <person name="Sanders W.S."/>
            <person name="Peterson D.G."/>
            <person name="Frelichowski J.E."/>
            <person name="Scheffler J.A."/>
            <person name="Scheffler B.E."/>
            <person name="Wendel J.F."/>
        </authorList>
    </citation>
    <scope>NUCLEOTIDE SEQUENCE [LARGE SCALE GENOMIC DNA]</scope>
    <source>
        <strain evidence="1">185</strain>
        <tissue evidence="1">Leaf</tissue>
    </source>
</reference>
<organism evidence="1 2">
    <name type="scientific">Gossypium aridum</name>
    <name type="common">American cotton</name>
    <name type="synonym">Erioxylum aridum</name>
    <dbReference type="NCBI Taxonomy" id="34290"/>
    <lineage>
        <taxon>Eukaryota</taxon>
        <taxon>Viridiplantae</taxon>
        <taxon>Streptophyta</taxon>
        <taxon>Embryophyta</taxon>
        <taxon>Tracheophyta</taxon>
        <taxon>Spermatophyta</taxon>
        <taxon>Magnoliopsida</taxon>
        <taxon>eudicotyledons</taxon>
        <taxon>Gunneridae</taxon>
        <taxon>Pentapetalae</taxon>
        <taxon>rosids</taxon>
        <taxon>malvids</taxon>
        <taxon>Malvales</taxon>
        <taxon>Malvaceae</taxon>
        <taxon>Malvoideae</taxon>
        <taxon>Gossypium</taxon>
    </lineage>
</organism>
<accession>A0A7J8Y077</accession>
<evidence type="ECO:0000313" key="1">
    <source>
        <dbReference type="EMBL" id="MBA0692977.1"/>
    </source>
</evidence>
<comment type="caution">
    <text evidence="1">The sequence shown here is derived from an EMBL/GenBank/DDBJ whole genome shotgun (WGS) entry which is preliminary data.</text>
</comment>
<dbReference type="EMBL" id="JABFAA010000009">
    <property type="protein sequence ID" value="MBA0692977.1"/>
    <property type="molecule type" value="Genomic_DNA"/>
</dbReference>
<gene>
    <name evidence="1" type="ORF">Goari_010497</name>
</gene>
<protein>
    <submittedName>
        <fullName evidence="1">Uncharacterized protein</fullName>
    </submittedName>
</protein>
<sequence>MGPYSSGPFNLLIKEPYATIFRVRFQKIFTEVRSRWAGYETHFRSQGMIRLK</sequence>
<name>A0A7J8Y077_GOSAI</name>